<feature type="transmembrane region" description="Helical" evidence="5">
    <location>
        <begin position="276"/>
        <end position="298"/>
    </location>
</feature>
<evidence type="ECO:0000256" key="1">
    <source>
        <dbReference type="ARBA" id="ARBA00004141"/>
    </source>
</evidence>
<evidence type="ECO:0000313" key="8">
    <source>
        <dbReference type="WBParaSite" id="maker-uti_cns_0018167-snap-gene-0.2-mRNA-1"/>
    </source>
</evidence>
<dbReference type="GO" id="GO:0016020">
    <property type="term" value="C:membrane"/>
    <property type="evidence" value="ECO:0007669"/>
    <property type="project" value="UniProtKB-SubCell"/>
</dbReference>
<evidence type="ECO:0000256" key="5">
    <source>
        <dbReference type="SAM" id="Phobius"/>
    </source>
</evidence>
<sequence length="403" mass="43572">MPPGRFSNPRFPCKWHRAGSAWSEVPANSSNTVGRCRCRPESAGGGPDCPARPDQPRRALMSGDLLEDLSGLRGGLGGLADYLRASTMPDYRRRFGGLRLFVENATAAAARAGAVDTAWRSLQLLGLLVPAGPPVAAAPGLRAAAAHQHEVWFDNRGYTAGPAYLNVLHNALLRSLIPAGNASAYGISAWTHPMNAFVSAMTVVSVLFALSFVLASFVIFPIAERRSGAKHLQLVSGVPPGLYWLVNHAWNLVNYLAPAATLLLHEFVSAGSIGPTVTVLLLYGLACAPLMYLASWRLGVPSKAYTLLACANLGLGFVTTMSVTIVRMIGEQNDDKRMQRISEVLKWLFMALPHFCLGHGLMELNIYYQLSVRLLSMAGKRGVKEYFSSGLVFHSSAWQPARK</sequence>
<dbReference type="GO" id="GO:0140359">
    <property type="term" value="F:ABC-type transporter activity"/>
    <property type="evidence" value="ECO:0007669"/>
    <property type="project" value="InterPro"/>
</dbReference>
<evidence type="ECO:0000259" key="6">
    <source>
        <dbReference type="Pfam" id="PF12698"/>
    </source>
</evidence>
<keyword evidence="3 5" id="KW-1133">Transmembrane helix</keyword>
<feature type="domain" description="ABC-2 type transporter transmembrane" evidence="6">
    <location>
        <begin position="150"/>
        <end position="369"/>
    </location>
</feature>
<dbReference type="AlphaFoldDB" id="A0A1I8IXP6"/>
<evidence type="ECO:0000256" key="3">
    <source>
        <dbReference type="ARBA" id="ARBA00022989"/>
    </source>
</evidence>
<feature type="transmembrane region" description="Helical" evidence="5">
    <location>
        <begin position="304"/>
        <end position="326"/>
    </location>
</feature>
<reference evidence="8" key="1">
    <citation type="submission" date="2016-11" db="UniProtKB">
        <authorList>
            <consortium name="WormBaseParasite"/>
        </authorList>
    </citation>
    <scope>IDENTIFICATION</scope>
</reference>
<feature type="transmembrane region" description="Helical" evidence="5">
    <location>
        <begin position="242"/>
        <end position="264"/>
    </location>
</feature>
<dbReference type="InterPro" id="IPR013525">
    <property type="entry name" value="ABC2_TM"/>
</dbReference>
<evidence type="ECO:0000256" key="2">
    <source>
        <dbReference type="ARBA" id="ARBA00022692"/>
    </source>
</evidence>
<protein>
    <submittedName>
        <fullName evidence="8">ABC transporter domain-containing protein</fullName>
    </submittedName>
</protein>
<keyword evidence="7" id="KW-1185">Reference proteome</keyword>
<keyword evidence="2 5" id="KW-0812">Transmembrane</keyword>
<dbReference type="WBParaSite" id="maker-uti_cns_0018167-snap-gene-0.2-mRNA-1">
    <property type="protein sequence ID" value="maker-uti_cns_0018167-snap-gene-0.2-mRNA-1"/>
    <property type="gene ID" value="maker-uti_cns_0018167-snap-gene-0.2"/>
</dbReference>
<proteinExistence type="predicted"/>
<comment type="subcellular location">
    <subcellularLocation>
        <location evidence="1">Membrane</location>
        <topology evidence="1">Multi-pass membrane protein</topology>
    </subcellularLocation>
</comment>
<feature type="transmembrane region" description="Helical" evidence="5">
    <location>
        <begin position="347"/>
        <end position="368"/>
    </location>
</feature>
<keyword evidence="4 5" id="KW-0472">Membrane</keyword>
<accession>A0A1I8IXP6</accession>
<organism evidence="7 8">
    <name type="scientific">Macrostomum lignano</name>
    <dbReference type="NCBI Taxonomy" id="282301"/>
    <lineage>
        <taxon>Eukaryota</taxon>
        <taxon>Metazoa</taxon>
        <taxon>Spiralia</taxon>
        <taxon>Lophotrochozoa</taxon>
        <taxon>Platyhelminthes</taxon>
        <taxon>Rhabditophora</taxon>
        <taxon>Macrostomorpha</taxon>
        <taxon>Macrostomida</taxon>
        <taxon>Macrostomidae</taxon>
        <taxon>Macrostomum</taxon>
    </lineage>
</organism>
<dbReference type="Proteomes" id="UP000095280">
    <property type="component" value="Unplaced"/>
</dbReference>
<feature type="transmembrane region" description="Helical" evidence="5">
    <location>
        <begin position="197"/>
        <end position="222"/>
    </location>
</feature>
<name>A0A1I8IXP6_9PLAT</name>
<dbReference type="Pfam" id="PF12698">
    <property type="entry name" value="ABC2_membrane_3"/>
    <property type="match status" value="1"/>
</dbReference>
<evidence type="ECO:0000313" key="7">
    <source>
        <dbReference type="Proteomes" id="UP000095280"/>
    </source>
</evidence>
<evidence type="ECO:0000256" key="4">
    <source>
        <dbReference type="ARBA" id="ARBA00023136"/>
    </source>
</evidence>